<dbReference type="Gene3D" id="1.25.40.20">
    <property type="entry name" value="Ankyrin repeat-containing domain"/>
    <property type="match status" value="3"/>
</dbReference>
<protein>
    <recommendedName>
        <fullName evidence="6">Protein fem-1 homolog B</fullName>
    </recommendedName>
</protein>
<evidence type="ECO:0000256" key="4">
    <source>
        <dbReference type="ARBA" id="ARBA00023043"/>
    </source>
</evidence>
<comment type="caution">
    <text evidence="9">The sequence shown here is derived from an EMBL/GenBank/DDBJ whole genome shotgun (WGS) entry which is preliminary data.</text>
</comment>
<comment type="similarity">
    <text evidence="5">Belongs to the fem-1 family.</text>
</comment>
<dbReference type="PANTHER" id="PTHR24173">
    <property type="entry name" value="ANKYRIN REPEAT CONTAINING"/>
    <property type="match status" value="1"/>
</dbReference>
<feature type="compositionally biased region" description="Low complexity" evidence="8">
    <location>
        <begin position="583"/>
        <end position="593"/>
    </location>
</feature>
<feature type="repeat" description="ANK" evidence="7">
    <location>
        <begin position="369"/>
        <end position="401"/>
    </location>
</feature>
<evidence type="ECO:0000256" key="5">
    <source>
        <dbReference type="ARBA" id="ARBA00038500"/>
    </source>
</evidence>
<evidence type="ECO:0000313" key="9">
    <source>
        <dbReference type="EMBL" id="KAK3759844.1"/>
    </source>
</evidence>
<dbReference type="PANTHER" id="PTHR24173:SF78">
    <property type="entry name" value="PROTEIN FEM-1 HOMOLOG B"/>
    <property type="match status" value="1"/>
</dbReference>
<dbReference type="Proteomes" id="UP001283361">
    <property type="component" value="Unassembled WGS sequence"/>
</dbReference>
<evidence type="ECO:0000256" key="1">
    <source>
        <dbReference type="ARBA" id="ARBA00004906"/>
    </source>
</evidence>
<dbReference type="PROSITE" id="PS50297">
    <property type="entry name" value="ANK_REP_REGION"/>
    <property type="match status" value="2"/>
</dbReference>
<feature type="region of interest" description="Disordered" evidence="8">
    <location>
        <begin position="566"/>
        <end position="593"/>
    </location>
</feature>
<reference evidence="9" key="1">
    <citation type="journal article" date="2023" name="G3 (Bethesda)">
        <title>A reference genome for the long-term kleptoplast-retaining sea slug Elysia crispata morphotype clarki.</title>
        <authorList>
            <person name="Eastman K.E."/>
            <person name="Pendleton A.L."/>
            <person name="Shaikh M.A."/>
            <person name="Suttiyut T."/>
            <person name="Ogas R."/>
            <person name="Tomko P."/>
            <person name="Gavelis G."/>
            <person name="Widhalm J.R."/>
            <person name="Wisecaver J.H."/>
        </authorList>
    </citation>
    <scope>NUCLEOTIDE SEQUENCE</scope>
    <source>
        <strain evidence="9">ECLA1</strain>
    </source>
</reference>
<feature type="repeat" description="ANK" evidence="7">
    <location>
        <begin position="402"/>
        <end position="434"/>
    </location>
</feature>
<dbReference type="PROSITE" id="PS50088">
    <property type="entry name" value="ANK_REPEAT"/>
    <property type="match status" value="3"/>
</dbReference>
<dbReference type="Pfam" id="PF12796">
    <property type="entry name" value="Ank_2"/>
    <property type="match status" value="2"/>
</dbReference>
<evidence type="ECO:0000256" key="8">
    <source>
        <dbReference type="SAM" id="MobiDB-lite"/>
    </source>
</evidence>
<evidence type="ECO:0000256" key="6">
    <source>
        <dbReference type="ARBA" id="ARBA00072197"/>
    </source>
</evidence>
<keyword evidence="10" id="KW-1185">Reference proteome</keyword>
<name>A0AAE0YYY8_9GAST</name>
<organism evidence="9 10">
    <name type="scientific">Elysia crispata</name>
    <name type="common">lettuce slug</name>
    <dbReference type="NCBI Taxonomy" id="231223"/>
    <lineage>
        <taxon>Eukaryota</taxon>
        <taxon>Metazoa</taxon>
        <taxon>Spiralia</taxon>
        <taxon>Lophotrochozoa</taxon>
        <taxon>Mollusca</taxon>
        <taxon>Gastropoda</taxon>
        <taxon>Heterobranchia</taxon>
        <taxon>Euthyneura</taxon>
        <taxon>Panpulmonata</taxon>
        <taxon>Sacoglossa</taxon>
        <taxon>Placobranchoidea</taxon>
        <taxon>Plakobranchidae</taxon>
        <taxon>Elysia</taxon>
    </lineage>
</organism>
<keyword evidence="4 7" id="KW-0040">ANK repeat</keyword>
<gene>
    <name evidence="9" type="ORF">RRG08_028846</name>
</gene>
<evidence type="ECO:0000256" key="7">
    <source>
        <dbReference type="PROSITE-ProRule" id="PRU00023"/>
    </source>
</evidence>
<dbReference type="PRINTS" id="PR01415">
    <property type="entry name" value="ANKYRIN"/>
</dbReference>
<comment type="pathway">
    <text evidence="1">Protein modification; protein ubiquitination.</text>
</comment>
<keyword evidence="3" id="KW-0833">Ubl conjugation pathway</keyword>
<evidence type="ECO:0000313" key="10">
    <source>
        <dbReference type="Proteomes" id="UP001283361"/>
    </source>
</evidence>
<feature type="repeat" description="ANK" evidence="7">
    <location>
        <begin position="466"/>
        <end position="498"/>
    </location>
</feature>
<dbReference type="SUPFAM" id="SSF48403">
    <property type="entry name" value="Ankyrin repeat"/>
    <property type="match status" value="2"/>
</dbReference>
<dbReference type="EMBL" id="JAWDGP010005065">
    <property type="protein sequence ID" value="KAK3759844.1"/>
    <property type="molecule type" value="Genomic_DNA"/>
</dbReference>
<dbReference type="SMART" id="SM00248">
    <property type="entry name" value="ANK"/>
    <property type="match status" value="5"/>
</dbReference>
<feature type="region of interest" description="Disordered" evidence="8">
    <location>
        <begin position="231"/>
        <end position="256"/>
    </location>
</feature>
<dbReference type="AlphaFoldDB" id="A0AAE0YYY8"/>
<feature type="compositionally biased region" description="Polar residues" evidence="8">
    <location>
        <begin position="234"/>
        <end position="256"/>
    </location>
</feature>
<dbReference type="InterPro" id="IPR002110">
    <property type="entry name" value="Ankyrin_rpt"/>
</dbReference>
<evidence type="ECO:0000256" key="3">
    <source>
        <dbReference type="ARBA" id="ARBA00022786"/>
    </source>
</evidence>
<proteinExistence type="inferred from homology"/>
<dbReference type="GO" id="GO:0005737">
    <property type="term" value="C:cytoplasm"/>
    <property type="evidence" value="ECO:0007669"/>
    <property type="project" value="UniProtKB-SubCell"/>
</dbReference>
<keyword evidence="2" id="KW-0677">Repeat</keyword>
<sequence>MNLTNCLTVTQKHIVPTRSAKVKAEEKLKVIKIPSETANSNKPSSHKPPSFAKFVSWKESTNASINLTSSIVDDKVEGRRGSGEKAQSSRRCAIVRASSRGLLQVKENDTSIKQKSGEALAVFDTKENSEAVLTDASPRPRPKTKSPFVRLHARNRPVHSWVRNYDPSTSLVPSKNLRKTGKTEIPTCIGLKNRKTVGTFRSDIVNVNISGDSRIKQRIDISSPLANKQRAIVSENSRSKSSAGHHVTSNDVQVVRQTKSARPHRCAPHNGNDLGCLLDQQTVARLAARMEGHVIENNGQNLQAALIPLCLQARAQVVNFRADPSASSSPFFRACQLTRLPLVDWMLRECQPDLEQTGVFLQPGDTTLYQVTPLWYASATGNLDLVRLLTSFGADVNARTETGSTAVRAACCTGKVGVAQFLVAHGADLHVRTLHGVTTLMSSVHSMALTKFTLHHGVSVNVADEQGNTALHYAAEAGHPEVTRLLVETGADASVVNKTGCSPLQGAAENRHQEVTEYLIQAVSPHLKEIIDAYSILGAMTIMVGGDSASGLACWHRALTLDNINGRTSSASTPSPAPPPQSPVSNSSISSPSRVTSCKTFAQRTTFTVQCKHRRPPLILEKEFGVAEITTTRELAFVASDYDALCMQALLVYERIRGASHENLISLIMYRGAMCADSGNYREAAHLWIVAYDLQLQKCESELLDVFSPRICRNLKFLCRVLYHMGKNRSNNSVQAARIEEERFSKLFGMTCSHVFKFLHKPMGHLESEGKSLDFLLTALMTFFCTYLMMFPNSERNDQIWIHLRDMVRVNPKDSESKTLLRICLDRERFLPYTEVLRFDQEAPETSKTFPWPCRSMMEILLLLGADPLGRDRYGETVLHTVVRALSDEATGGDIDTDTVAMLLKHGAHADQVNRAKATPLDLLPVSEVGVRRLLQNKISLQCLAARVIVSQHINYIGEIPRALYTFVELHAS</sequence>
<dbReference type="InterPro" id="IPR036770">
    <property type="entry name" value="Ankyrin_rpt-contain_sf"/>
</dbReference>
<accession>A0AAE0YYY8</accession>
<evidence type="ECO:0000256" key="2">
    <source>
        <dbReference type="ARBA" id="ARBA00022737"/>
    </source>
</evidence>